<dbReference type="SUPFAM" id="SSF56784">
    <property type="entry name" value="HAD-like"/>
    <property type="match status" value="1"/>
</dbReference>
<evidence type="ECO:0000256" key="3">
    <source>
        <dbReference type="ARBA" id="ARBA00022801"/>
    </source>
</evidence>
<dbReference type="GO" id="GO:0008253">
    <property type="term" value="F:5'-nucleotidase activity"/>
    <property type="evidence" value="ECO:0007669"/>
    <property type="project" value="TreeGrafter"/>
</dbReference>
<dbReference type="Pfam" id="PF05761">
    <property type="entry name" value="5_nucleotid"/>
    <property type="match status" value="1"/>
</dbReference>
<comment type="similarity">
    <text evidence="1">Belongs to the 5'(3')-deoxyribonucleotidase family.</text>
</comment>
<reference evidence="8" key="2">
    <citation type="submission" date="2020-12" db="EMBL/GenBank/DDBJ databases">
        <title>New Spironucleus salmonicida genome in near-complete chromosomes.</title>
        <authorList>
            <person name="Xu F."/>
            <person name="Kurt Z."/>
            <person name="Jimenez-Gonzalez A."/>
            <person name="Astvaldsson A."/>
            <person name="Andersson J.O."/>
            <person name="Svard S.G."/>
        </authorList>
    </citation>
    <scope>NUCLEOTIDE SEQUENCE</scope>
    <source>
        <strain evidence="8">ATCC 50377</strain>
    </source>
</reference>
<keyword evidence="5" id="KW-0175">Coiled coil</keyword>
<dbReference type="Proteomes" id="UP000018208">
    <property type="component" value="Unassembled WGS sequence"/>
</dbReference>
<keyword evidence="4" id="KW-0460">Magnesium</keyword>
<dbReference type="VEuPathDB" id="GiardiaDB:SS50377_27342"/>
<dbReference type="EMBL" id="KI546139">
    <property type="protein sequence ID" value="EST43357.1"/>
    <property type="molecule type" value="Genomic_DNA"/>
</dbReference>
<evidence type="ECO:0000313" key="7">
    <source>
        <dbReference type="EMBL" id="EST43357.1"/>
    </source>
</evidence>
<dbReference type="InterPro" id="IPR008380">
    <property type="entry name" value="HAD-SF_hydro_IG_5-nucl"/>
</dbReference>
<name>V6LFT1_9EUKA</name>
<keyword evidence="3" id="KW-0378">Hydrolase</keyword>
<evidence type="ECO:0000256" key="4">
    <source>
        <dbReference type="ARBA" id="ARBA00022842"/>
    </source>
</evidence>
<dbReference type="GO" id="GO:0046872">
    <property type="term" value="F:metal ion binding"/>
    <property type="evidence" value="ECO:0007669"/>
    <property type="project" value="UniProtKB-KW"/>
</dbReference>
<feature type="region of interest" description="Disordered" evidence="6">
    <location>
        <begin position="469"/>
        <end position="488"/>
    </location>
</feature>
<evidence type="ECO:0000256" key="5">
    <source>
        <dbReference type="SAM" id="Coils"/>
    </source>
</evidence>
<evidence type="ECO:0000313" key="9">
    <source>
        <dbReference type="Proteomes" id="UP000018208"/>
    </source>
</evidence>
<gene>
    <name evidence="7" type="ORF">SS50377_17036</name>
    <name evidence="8" type="ORF">SS50377_27342</name>
</gene>
<feature type="coiled-coil region" evidence="5">
    <location>
        <begin position="344"/>
        <end position="389"/>
    </location>
</feature>
<sequence>MHKTIFASKPVDLSRIHFIGFSIDHVLVSYKSKFLSLIYELTKEKLIKDNSYPRNILDQVSFTPHFTSAAYVIDKQFGTALQIDEFCNITSCLKGRTKLDKEEYTQLYPDRSIKLCDRFYTQDQTFANVLTMLFMDLVQVFTDNFQTVCDPLFEQEKQQLSDAQGFMPSVLWSDVESAFNRIVGARSELLDKIRSSPQEYLVKPKKINQAIDRLKQSKKLFILSQNSYAYSDFVLAYIFGDYKQIFQYILLDTSIQKFYTDKGIFRRMDPHRFLGGVGDTLDPHRIYSGGNIYLFEQYTGFRAKETMYCCDLLIQSDDFYKQGKWRHCAILPSLFNEINAMLDNRKLKQKITEMEIRQREIQAMYQLSHENKSDELKKIQSRIEVLQKELMDKFGVFGSKYHTSWALTKLGNHIAVRTDLYTCSASNFFYYSPFYYFQCNFQNRFLPHQAIDVYIEEFCGQLAEEEDLEQASQLGSQPNSSTELNDIK</sequence>
<accession>V6LFT1</accession>
<dbReference type="Gene3D" id="3.40.50.1000">
    <property type="entry name" value="HAD superfamily/HAD-like"/>
    <property type="match status" value="1"/>
</dbReference>
<dbReference type="AlphaFoldDB" id="V6LFT1"/>
<reference evidence="7 8" key="1">
    <citation type="journal article" date="2014" name="PLoS Genet.">
        <title>The Genome of Spironucleus salmonicida Highlights a Fish Pathogen Adapted to Fluctuating Environments.</title>
        <authorList>
            <person name="Xu F."/>
            <person name="Jerlstrom-Hultqvist J."/>
            <person name="Einarsson E."/>
            <person name="Astvaldsson A."/>
            <person name="Svard S.G."/>
            <person name="Andersson J.O."/>
        </authorList>
    </citation>
    <scope>NUCLEOTIDE SEQUENCE</scope>
    <source>
        <strain evidence="8">ATCC 50377</strain>
    </source>
</reference>
<proteinExistence type="inferred from homology"/>
<evidence type="ECO:0000313" key="8">
    <source>
        <dbReference type="EMBL" id="KAH0571048.1"/>
    </source>
</evidence>
<dbReference type="InterPro" id="IPR036412">
    <property type="entry name" value="HAD-like_sf"/>
</dbReference>
<evidence type="ECO:0000256" key="6">
    <source>
        <dbReference type="SAM" id="MobiDB-lite"/>
    </source>
</evidence>
<dbReference type="PANTHER" id="PTHR12103">
    <property type="entry name" value="5'-NUCLEOTIDASE DOMAIN-CONTAINING"/>
    <property type="match status" value="1"/>
</dbReference>
<dbReference type="EMBL" id="AUWU02000007">
    <property type="protein sequence ID" value="KAH0571048.1"/>
    <property type="molecule type" value="Genomic_DNA"/>
</dbReference>
<keyword evidence="9" id="KW-1185">Reference proteome</keyword>
<dbReference type="OrthoDB" id="10252832at2759"/>
<evidence type="ECO:0000256" key="2">
    <source>
        <dbReference type="ARBA" id="ARBA00022723"/>
    </source>
</evidence>
<evidence type="ECO:0000256" key="1">
    <source>
        <dbReference type="ARBA" id="ARBA00009589"/>
    </source>
</evidence>
<organism evidence="7">
    <name type="scientific">Spironucleus salmonicida</name>
    <dbReference type="NCBI Taxonomy" id="348837"/>
    <lineage>
        <taxon>Eukaryota</taxon>
        <taxon>Metamonada</taxon>
        <taxon>Diplomonadida</taxon>
        <taxon>Hexamitidae</taxon>
        <taxon>Hexamitinae</taxon>
        <taxon>Spironucleus</taxon>
    </lineage>
</organism>
<protein>
    <submittedName>
        <fullName evidence="7">5' nucleotidase family protein</fullName>
    </submittedName>
</protein>
<keyword evidence="2" id="KW-0479">Metal-binding</keyword>
<feature type="compositionally biased region" description="Polar residues" evidence="6">
    <location>
        <begin position="470"/>
        <end position="488"/>
    </location>
</feature>
<dbReference type="InterPro" id="IPR023214">
    <property type="entry name" value="HAD_sf"/>
</dbReference>